<keyword evidence="4 6" id="KW-1133">Transmembrane helix</keyword>
<keyword evidence="5 6" id="KW-0472">Membrane</keyword>
<feature type="transmembrane region" description="Helical" evidence="6">
    <location>
        <begin position="397"/>
        <end position="415"/>
    </location>
</feature>
<reference evidence="7 8" key="1">
    <citation type="submission" date="2017-09" db="EMBL/GenBank/DDBJ databases">
        <authorList>
            <person name="Bumgarner R.E."/>
        </authorList>
    </citation>
    <scope>NUCLEOTIDE SEQUENCE [LARGE SCALE GENOMIC DNA]</scope>
    <source>
        <strain evidence="7 8">T34998</strain>
    </source>
</reference>
<feature type="transmembrane region" description="Helical" evidence="6">
    <location>
        <begin position="205"/>
        <end position="224"/>
    </location>
</feature>
<proteinExistence type="predicted"/>
<name>A0ABX9IAN4_9ACTN</name>
<feature type="transmembrane region" description="Helical" evidence="6">
    <location>
        <begin position="103"/>
        <end position="128"/>
    </location>
</feature>
<dbReference type="Gene3D" id="1.20.1740.10">
    <property type="entry name" value="Amino acid/polyamine transporter I"/>
    <property type="match status" value="1"/>
</dbReference>
<feature type="transmembrane region" description="Helical" evidence="6">
    <location>
        <begin position="339"/>
        <end position="358"/>
    </location>
</feature>
<evidence type="ECO:0000256" key="2">
    <source>
        <dbReference type="ARBA" id="ARBA00022475"/>
    </source>
</evidence>
<dbReference type="PANTHER" id="PTHR42770">
    <property type="entry name" value="AMINO ACID TRANSPORTER-RELATED"/>
    <property type="match status" value="1"/>
</dbReference>
<feature type="transmembrane region" description="Helical" evidence="6">
    <location>
        <begin position="364"/>
        <end position="385"/>
    </location>
</feature>
<accession>A0ABX9IAN4</accession>
<feature type="transmembrane region" description="Helical" evidence="6">
    <location>
        <begin position="299"/>
        <end position="319"/>
    </location>
</feature>
<organism evidence="7 8">
    <name type="scientific">Cutibacterium namnetense</name>
    <dbReference type="NCBI Taxonomy" id="1574624"/>
    <lineage>
        <taxon>Bacteria</taxon>
        <taxon>Bacillati</taxon>
        <taxon>Actinomycetota</taxon>
        <taxon>Actinomycetes</taxon>
        <taxon>Propionibacteriales</taxon>
        <taxon>Propionibacteriaceae</taxon>
        <taxon>Cutibacterium</taxon>
    </lineage>
</organism>
<feature type="transmembrane region" description="Helical" evidence="6">
    <location>
        <begin position="29"/>
        <end position="50"/>
    </location>
</feature>
<evidence type="ECO:0000313" key="7">
    <source>
        <dbReference type="EMBL" id="REB70508.1"/>
    </source>
</evidence>
<feature type="transmembrane region" description="Helical" evidence="6">
    <location>
        <begin position="134"/>
        <end position="152"/>
    </location>
</feature>
<evidence type="ECO:0000313" key="8">
    <source>
        <dbReference type="Proteomes" id="UP000256324"/>
    </source>
</evidence>
<comment type="subcellular location">
    <subcellularLocation>
        <location evidence="1">Cell membrane</location>
        <topology evidence="1">Multi-pass membrane protein</topology>
    </subcellularLocation>
</comment>
<sequence length="453" mass="47945">MSATLAADSRLEDLGYQPSLNRQLSFGSLLVYGLLFFVPMAPVAVFGPVVNRSGGVPVLVYLVAAAVMGLSAISYREMALRFPVAGSVYGYTRFSLGRTPGFIAGWLILLDYILMPALLTVLSTVALAHIWPSVPMGIFALVFVLAAMALNLQGVTVTTRVGIVLLAIQLATIAFFLVCVGRGLVSGDVVWSWHALWRPGTSWPSVASAVSIAALSYLGFDAVATLNEEARGAGRAVGIATLALVGLLAVLFGVQVMAAGLVSDTAHFAPGGATNRAFYHAVDTVCPAWFTPVFTVVNAFVAIFACLVVAHSSTARLIFAMARDRVMPAVLSHTNSKGVPWVAIVVVTVVTAILAVTFDCHVEVMTTLVTFGALSSYVMLHADVIAQCIVKEKSHKWVRHLIVPILGALTLLVALAKTEEMTRMVGLSWLAVGISGAVIARMRHSCHVGTRAP</sequence>
<evidence type="ECO:0000256" key="6">
    <source>
        <dbReference type="SAM" id="Phobius"/>
    </source>
</evidence>
<feature type="transmembrane region" description="Helical" evidence="6">
    <location>
        <begin position="421"/>
        <end position="440"/>
    </location>
</feature>
<dbReference type="Pfam" id="PF13520">
    <property type="entry name" value="AA_permease_2"/>
    <property type="match status" value="1"/>
</dbReference>
<dbReference type="Proteomes" id="UP000256324">
    <property type="component" value="Unassembled WGS sequence"/>
</dbReference>
<dbReference type="RefSeq" id="WP_115938049.1">
    <property type="nucleotide sequence ID" value="NZ_PCZS01000001.1"/>
</dbReference>
<dbReference type="InterPro" id="IPR002293">
    <property type="entry name" value="AA/rel_permease1"/>
</dbReference>
<dbReference type="EMBL" id="PCZS01000001">
    <property type="protein sequence ID" value="REB70508.1"/>
    <property type="molecule type" value="Genomic_DNA"/>
</dbReference>
<gene>
    <name evidence="7" type="ORF">CP880_01655</name>
</gene>
<feature type="transmembrane region" description="Helical" evidence="6">
    <location>
        <begin position="56"/>
        <end position="75"/>
    </location>
</feature>
<dbReference type="InterPro" id="IPR050367">
    <property type="entry name" value="APC_superfamily"/>
</dbReference>
<dbReference type="PANTHER" id="PTHR42770:SF16">
    <property type="entry name" value="AMINO ACID PERMEASE"/>
    <property type="match status" value="1"/>
</dbReference>
<protein>
    <submittedName>
        <fullName evidence="7">Amino acid permease</fullName>
    </submittedName>
</protein>
<evidence type="ECO:0000256" key="3">
    <source>
        <dbReference type="ARBA" id="ARBA00022692"/>
    </source>
</evidence>
<evidence type="ECO:0000256" key="5">
    <source>
        <dbReference type="ARBA" id="ARBA00023136"/>
    </source>
</evidence>
<keyword evidence="8" id="KW-1185">Reference proteome</keyword>
<feature type="transmembrane region" description="Helical" evidence="6">
    <location>
        <begin position="236"/>
        <end position="258"/>
    </location>
</feature>
<keyword evidence="3 6" id="KW-0812">Transmembrane</keyword>
<dbReference type="PIRSF" id="PIRSF006060">
    <property type="entry name" value="AA_transporter"/>
    <property type="match status" value="1"/>
</dbReference>
<comment type="caution">
    <text evidence="7">The sequence shown here is derived from an EMBL/GenBank/DDBJ whole genome shotgun (WGS) entry which is preliminary data.</text>
</comment>
<evidence type="ECO:0000256" key="4">
    <source>
        <dbReference type="ARBA" id="ARBA00022989"/>
    </source>
</evidence>
<evidence type="ECO:0000256" key="1">
    <source>
        <dbReference type="ARBA" id="ARBA00004651"/>
    </source>
</evidence>
<feature type="transmembrane region" description="Helical" evidence="6">
    <location>
        <begin position="164"/>
        <end position="185"/>
    </location>
</feature>
<keyword evidence="2" id="KW-1003">Cell membrane</keyword>